<organism evidence="2">
    <name type="scientific">Arion vulgaris</name>
    <dbReference type="NCBI Taxonomy" id="1028688"/>
    <lineage>
        <taxon>Eukaryota</taxon>
        <taxon>Metazoa</taxon>
        <taxon>Spiralia</taxon>
        <taxon>Lophotrochozoa</taxon>
        <taxon>Mollusca</taxon>
        <taxon>Gastropoda</taxon>
        <taxon>Heterobranchia</taxon>
        <taxon>Euthyneura</taxon>
        <taxon>Panpulmonata</taxon>
        <taxon>Eupulmonata</taxon>
        <taxon>Stylommatophora</taxon>
        <taxon>Helicina</taxon>
        <taxon>Arionoidea</taxon>
        <taxon>Arionidae</taxon>
        <taxon>Arion</taxon>
    </lineage>
</organism>
<name>A0A0B6Y3X8_9EUPU</name>
<feature type="region of interest" description="Disordered" evidence="1">
    <location>
        <begin position="1"/>
        <end position="23"/>
    </location>
</feature>
<dbReference type="AlphaFoldDB" id="A0A0B6Y3X8"/>
<protein>
    <submittedName>
        <fullName evidence="2">Uncharacterized protein</fullName>
    </submittedName>
</protein>
<sequence length="106" mass="12092">EPYSTNYNIRPSLPSITESKPQELENSQRMYKFDFKRNNPLSAARSGNMRLFRLRNHKAKSASSTINYLRHASTLSAAIAKNMSVIMNQPTELLNKPIEKSDTSFV</sequence>
<gene>
    <name evidence="2" type="primary">ORF10219</name>
</gene>
<evidence type="ECO:0000256" key="1">
    <source>
        <dbReference type="SAM" id="MobiDB-lite"/>
    </source>
</evidence>
<feature type="non-terminal residue" evidence="2">
    <location>
        <position position="106"/>
    </location>
</feature>
<accession>A0A0B6Y3X8</accession>
<dbReference type="EMBL" id="HACG01003380">
    <property type="protein sequence ID" value="CEK50245.1"/>
    <property type="molecule type" value="Transcribed_RNA"/>
</dbReference>
<evidence type="ECO:0000313" key="2">
    <source>
        <dbReference type="EMBL" id="CEK50245.1"/>
    </source>
</evidence>
<feature type="non-terminal residue" evidence="2">
    <location>
        <position position="1"/>
    </location>
</feature>
<reference evidence="2" key="1">
    <citation type="submission" date="2014-12" db="EMBL/GenBank/DDBJ databases">
        <title>Insight into the proteome of Arion vulgaris.</title>
        <authorList>
            <person name="Aradska J."/>
            <person name="Bulat T."/>
            <person name="Smidak R."/>
            <person name="Sarate P."/>
            <person name="Gangsoo J."/>
            <person name="Sialana F."/>
            <person name="Bilban M."/>
            <person name="Lubec G."/>
        </authorList>
    </citation>
    <scope>NUCLEOTIDE SEQUENCE</scope>
    <source>
        <tissue evidence="2">Skin</tissue>
    </source>
</reference>
<proteinExistence type="predicted"/>